<dbReference type="Proteomes" id="UP000305131">
    <property type="component" value="Unassembled WGS sequence"/>
</dbReference>
<dbReference type="Pfam" id="PF03928">
    <property type="entry name" value="HbpS-like"/>
    <property type="match status" value="1"/>
</dbReference>
<evidence type="ECO:0000313" key="2">
    <source>
        <dbReference type="Proteomes" id="UP000305131"/>
    </source>
</evidence>
<dbReference type="OrthoDB" id="9815788at2"/>
<dbReference type="AlphaFoldDB" id="A0A6C1KBF4"/>
<dbReference type="InterPro" id="IPR005624">
    <property type="entry name" value="PduO/GlcC-like"/>
</dbReference>
<evidence type="ECO:0000313" key="1">
    <source>
        <dbReference type="EMBL" id="TLX41598.1"/>
    </source>
</evidence>
<protein>
    <submittedName>
        <fullName evidence="1">Heme-binding protein</fullName>
    </submittedName>
</protein>
<dbReference type="PANTHER" id="PTHR34309:SF1">
    <property type="entry name" value="PROTEIN GLCG"/>
    <property type="match status" value="1"/>
</dbReference>
<dbReference type="EMBL" id="VAUP01000037">
    <property type="protein sequence ID" value="TLX41598.1"/>
    <property type="molecule type" value="Genomic_DNA"/>
</dbReference>
<dbReference type="PANTHER" id="PTHR34309">
    <property type="entry name" value="SLR1406 PROTEIN"/>
    <property type="match status" value="1"/>
</dbReference>
<dbReference type="SUPFAM" id="SSF143744">
    <property type="entry name" value="GlcG-like"/>
    <property type="match status" value="1"/>
</dbReference>
<reference evidence="1 2" key="1">
    <citation type="submission" date="2019-05" db="EMBL/GenBank/DDBJ databases">
        <authorList>
            <person name="Zhou X."/>
        </authorList>
    </citation>
    <scope>NUCLEOTIDE SEQUENCE [LARGE SCALE GENOMIC DNA]</scope>
    <source>
        <strain evidence="1 2">DSM 432</strain>
    </source>
</reference>
<dbReference type="InterPro" id="IPR052517">
    <property type="entry name" value="GlcG_carb_metab_protein"/>
</dbReference>
<proteinExistence type="predicted"/>
<dbReference type="InterPro" id="IPR038084">
    <property type="entry name" value="PduO/GlcC-like_sf"/>
</dbReference>
<comment type="caution">
    <text evidence="1">The sequence shown here is derived from an EMBL/GenBank/DDBJ whole genome shotgun (WGS) entry which is preliminary data.</text>
</comment>
<name>A0A6C1KBF4_XANAU</name>
<organism evidence="1 2">
    <name type="scientific">Xanthobacter autotrophicus</name>
    <dbReference type="NCBI Taxonomy" id="280"/>
    <lineage>
        <taxon>Bacteria</taxon>
        <taxon>Pseudomonadati</taxon>
        <taxon>Pseudomonadota</taxon>
        <taxon>Alphaproteobacteria</taxon>
        <taxon>Hyphomicrobiales</taxon>
        <taxon>Xanthobacteraceae</taxon>
        <taxon>Xanthobacter</taxon>
    </lineage>
</organism>
<accession>A0A6C1KBF4</accession>
<dbReference type="Gene3D" id="3.30.450.150">
    <property type="entry name" value="Haem-degrading domain"/>
    <property type="match status" value="1"/>
</dbReference>
<gene>
    <name evidence="1" type="ORF">FBQ73_18420</name>
</gene>
<sequence>MPAEHVNIVHELSLSAAQKLLAKGLGVAAERNLKLAISVVDRSGHQLAFARMDGAAIVTVEVAIGKARTAAFLKAPSKLFEDMINSGKPSMATVPGLLPLEGGMPVLLDGEVIGAVGVSGGTGETDQEIATLIAKSFAEF</sequence>